<dbReference type="RefSeq" id="WP_092595514.1">
    <property type="nucleotide sequence ID" value="NZ_FNFI01000002.1"/>
</dbReference>
<dbReference type="OrthoDB" id="9796171at2"/>
<dbReference type="InterPro" id="IPR000182">
    <property type="entry name" value="GNAT_dom"/>
</dbReference>
<gene>
    <name evidence="2" type="ORF">SAMN05216187_102253</name>
</gene>
<dbReference type="AlphaFoldDB" id="A0A1G8WH52"/>
<sequence length="144" mass="17414">MWYLKTFEQLSTRELEQIFRLRESIFIVEQKSYFNDIDGKDHDALHLFKKDEDDEIWTYSRILDFNDYVSFGRITVAKNRRGNGSGRILLDKVFEVINERYPDKDIHILAMGYLKSFYESYGFEAVSEEYIVDQHPHLDMIYYR</sequence>
<reference evidence="3" key="1">
    <citation type="submission" date="2016-10" db="EMBL/GenBank/DDBJ databases">
        <authorList>
            <person name="Varghese N."/>
            <person name="Submissions S."/>
        </authorList>
    </citation>
    <scope>NUCLEOTIDE SEQUENCE [LARGE SCALE GENOMIC DNA]</scope>
    <source>
        <strain evidence="3">CGMCC 1.8911</strain>
    </source>
</reference>
<dbReference type="EMBL" id="FNFI01000002">
    <property type="protein sequence ID" value="SDJ77679.1"/>
    <property type="molecule type" value="Genomic_DNA"/>
</dbReference>
<protein>
    <submittedName>
        <fullName evidence="2">ElaA protein</fullName>
    </submittedName>
</protein>
<dbReference type="Gene3D" id="3.40.630.30">
    <property type="match status" value="1"/>
</dbReference>
<evidence type="ECO:0000313" key="3">
    <source>
        <dbReference type="Proteomes" id="UP000242700"/>
    </source>
</evidence>
<dbReference type="Pfam" id="PF13673">
    <property type="entry name" value="Acetyltransf_10"/>
    <property type="match status" value="1"/>
</dbReference>
<feature type="domain" description="N-acetyltransferase" evidence="1">
    <location>
        <begin position="5"/>
        <end position="144"/>
    </location>
</feature>
<dbReference type="GO" id="GO:0016747">
    <property type="term" value="F:acyltransferase activity, transferring groups other than amino-acyl groups"/>
    <property type="evidence" value="ECO:0007669"/>
    <property type="project" value="InterPro"/>
</dbReference>
<dbReference type="STRING" id="586411.SAMN05216187_102253"/>
<accession>A0A1G8WH52</accession>
<dbReference type="InterPro" id="IPR016181">
    <property type="entry name" value="Acyl_CoA_acyltransferase"/>
</dbReference>
<name>A0A1G8WH52_9STAP</name>
<evidence type="ECO:0000313" key="2">
    <source>
        <dbReference type="EMBL" id="SDJ77679.1"/>
    </source>
</evidence>
<proteinExistence type="predicted"/>
<organism evidence="2 3">
    <name type="scientific">Jeotgalicoccus aerolatus</name>
    <dbReference type="NCBI Taxonomy" id="709510"/>
    <lineage>
        <taxon>Bacteria</taxon>
        <taxon>Bacillati</taxon>
        <taxon>Bacillota</taxon>
        <taxon>Bacilli</taxon>
        <taxon>Bacillales</taxon>
        <taxon>Staphylococcaceae</taxon>
        <taxon>Jeotgalicoccus</taxon>
    </lineage>
</organism>
<dbReference type="PROSITE" id="PS51186">
    <property type="entry name" value="GNAT"/>
    <property type="match status" value="1"/>
</dbReference>
<dbReference type="SUPFAM" id="SSF55729">
    <property type="entry name" value="Acyl-CoA N-acyltransferases (Nat)"/>
    <property type="match status" value="1"/>
</dbReference>
<evidence type="ECO:0000259" key="1">
    <source>
        <dbReference type="PROSITE" id="PS51186"/>
    </source>
</evidence>
<dbReference type="Proteomes" id="UP000242700">
    <property type="component" value="Unassembled WGS sequence"/>
</dbReference>